<keyword evidence="1" id="KW-0547">Nucleotide-binding</keyword>
<keyword evidence="1" id="KW-0067">ATP-binding</keyword>
<evidence type="ECO:0000256" key="1">
    <source>
        <dbReference type="ARBA" id="ARBA00022806"/>
    </source>
</evidence>
<dbReference type="InterPro" id="IPR045055">
    <property type="entry name" value="DNA2/NAM7-like"/>
</dbReference>
<gene>
    <name evidence="5" type="ORF">BTUL_0025g00200</name>
</gene>
<feature type="region of interest" description="Disordered" evidence="2">
    <location>
        <begin position="452"/>
        <end position="471"/>
    </location>
</feature>
<feature type="compositionally biased region" description="Acidic residues" evidence="2">
    <location>
        <begin position="1261"/>
        <end position="1270"/>
    </location>
</feature>
<dbReference type="PANTHER" id="PTHR10887:SF341">
    <property type="entry name" value="NFX1-TYPE ZINC FINGER-CONTAINING PROTEIN 1"/>
    <property type="match status" value="1"/>
</dbReference>
<keyword evidence="1" id="KW-0347">Helicase</keyword>
<dbReference type="InterPro" id="IPR047187">
    <property type="entry name" value="SF1_C_Upf1"/>
</dbReference>
<dbReference type="Gene3D" id="3.40.50.300">
    <property type="entry name" value="P-loop containing nucleotide triphosphate hydrolases"/>
    <property type="match status" value="2"/>
</dbReference>
<feature type="domain" description="DNA2/NAM7 helicase-like C-terminal" evidence="4">
    <location>
        <begin position="923"/>
        <end position="1128"/>
    </location>
</feature>
<dbReference type="SUPFAM" id="SSF52540">
    <property type="entry name" value="P-loop containing nucleoside triphosphate hydrolases"/>
    <property type="match status" value="1"/>
</dbReference>
<sequence>MVPQPSTSGAASAPSKTGSDQPSDQPMTGTGTTVSVADINRQAPDAPLSKRQQKMLKRKAETEAADSDTKKAKGGSLGENFPDEPLAGLLDRWHVTGPRGRDFPRFNQAKSILKSRECAILLKLRSTEAVKQGIPIFVEAKVRLVTTNQAPALLIILQGGYQIQLRSNHFKRDASANESRGLIDTKVFARDGKVLKDTLEKSYHVNLRDEVIKSVNDIFTVDTKNLHLIEFELEGRFWFDRTPELPSKKENLTETQLHHQNLANLILGQLNRGRNDTICIRAQQHVFPVINAYWSNCLNLAHASREWSFYNNYIGKMAGQQFDRWHGEKGNPNLPIVRQRWMQVPSASKESMQYRSYAAKRNFSTPKELEIVLSVGLIGEAMWDNVCVANHFSEDVIHTAIVGEKDVVGDRILYILISRSDEFPIPPTPPGSELKVRFMPGVAEAMTKLAIKNKEKGKQPGQDEGEDKITSVSYEPEVDPATAIVDTDTMEIEDPIPAEVSKNKIQAKGEGKGNEWQKQQAKAKQVKKEPVFSRYSSRVIELSNSPGDICIAVKIADKVLDASLIVGTEIEVCLIMTRNAIPQIRQMKAIASICKKPAVHNFKHAMLQNLLLGDDIYTGKDAPARTIQEDYFSRMEDVEKRAFNDFRDACSFNGLQEDFWQGVFGTNKFMSMLQGPPGTGKTTIVASATLGFALLRIKTLLTAPSNTAARECMRKLVGHLKTLYKVCPESEEWFKVLYLATESATRRDLSEQGDIDVETVSDMVADGEQPAEDEGFEKYKLWNHIIQAYKNDASDKTLHPADERRKNARTWLSTRAEIKTGVPIRSKQRKTFVDLTKAMTKKIFEDHPIRIVVCTSSTSALLEEYQWTPWAVLIDEASAGSEPDSYVPLSFKPRRIVLAGDLEKVKLFTRSSGHNEFADQLGLSLYERLYGKPTMPLYRLTINYRMHPDIAELPANLTYEWLASDDSTDNRRKPAFGLKIDESRIHRLFVNVKNGESAPKSGSQSQLNHANINAIADMAMSIMKHQPTCGLAPLPFDKISIFTPYKAENMELVNQVKMGIRHVWGDAVDRFPLFTTIDSTQSGQNEIILLSLTPANKTNGSKIGFLKEWNRMNVALTRAQSTLFIFGNLDLWRSQLPVLVKGMRCKKLGLFIMDLLDYGDIIDIDGDNTLPANLDELPVHKTWSKTMISVPAANSKISKAFYAIKDEYEDMEKLAELEKSLWTENRKIREHGKAQREKFRLGEVIEAPLRVQRDGAKDGDEKDVDSDDDGGGGGEEAPEPKDKDGDLDMDSNRMLSEVELAEIEEAVGESVYWL</sequence>
<protein>
    <recommendedName>
        <fullName evidence="7">DNA2/NAM7 helicase-like C-terminal domain-containing protein</fullName>
    </recommendedName>
</protein>
<feature type="region of interest" description="Disordered" evidence="2">
    <location>
        <begin position="1250"/>
        <end position="1296"/>
    </location>
</feature>
<dbReference type="GO" id="GO:0031380">
    <property type="term" value="C:nuclear RNA-directed RNA polymerase complex"/>
    <property type="evidence" value="ECO:0007669"/>
    <property type="project" value="TreeGrafter"/>
</dbReference>
<dbReference type="Pfam" id="PF13086">
    <property type="entry name" value="AAA_11"/>
    <property type="match status" value="1"/>
</dbReference>
<evidence type="ECO:0000259" key="3">
    <source>
        <dbReference type="Pfam" id="PF13086"/>
    </source>
</evidence>
<feature type="region of interest" description="Disordered" evidence="2">
    <location>
        <begin position="1"/>
        <end position="83"/>
    </location>
</feature>
<dbReference type="CDD" id="cd18808">
    <property type="entry name" value="SF1_C_Upf1"/>
    <property type="match status" value="1"/>
</dbReference>
<feature type="compositionally biased region" description="Basic and acidic residues" evidence="2">
    <location>
        <begin position="1251"/>
        <end position="1260"/>
    </location>
</feature>
<evidence type="ECO:0000259" key="4">
    <source>
        <dbReference type="Pfam" id="PF13087"/>
    </source>
</evidence>
<keyword evidence="6" id="KW-1185">Reference proteome</keyword>
<accession>A0A4Z1EWZ6</accession>
<evidence type="ECO:0000313" key="6">
    <source>
        <dbReference type="Proteomes" id="UP000297777"/>
    </source>
</evidence>
<dbReference type="GO" id="GO:0004386">
    <property type="term" value="F:helicase activity"/>
    <property type="evidence" value="ECO:0007669"/>
    <property type="project" value="InterPro"/>
</dbReference>
<dbReference type="InterPro" id="IPR041679">
    <property type="entry name" value="DNA2/NAM7-like_C"/>
</dbReference>
<keyword evidence="1" id="KW-0378">Hydrolase</keyword>
<evidence type="ECO:0008006" key="7">
    <source>
        <dbReference type="Google" id="ProtNLM"/>
    </source>
</evidence>
<dbReference type="GO" id="GO:0031048">
    <property type="term" value="P:regulatory ncRNA-mediated heterochromatin formation"/>
    <property type="evidence" value="ECO:0007669"/>
    <property type="project" value="TreeGrafter"/>
</dbReference>
<feature type="compositionally biased region" description="Basic and acidic residues" evidence="2">
    <location>
        <begin position="58"/>
        <end position="71"/>
    </location>
</feature>
<feature type="domain" description="DNA2/NAM7 helicase helicase" evidence="3">
    <location>
        <begin position="653"/>
        <end position="901"/>
    </location>
</feature>
<dbReference type="EMBL" id="PQXH01000025">
    <property type="protein sequence ID" value="TGO16666.1"/>
    <property type="molecule type" value="Genomic_DNA"/>
</dbReference>
<dbReference type="OrthoDB" id="3564945at2759"/>
<organism evidence="5 6">
    <name type="scientific">Botrytis tulipae</name>
    <dbReference type="NCBI Taxonomy" id="87230"/>
    <lineage>
        <taxon>Eukaryota</taxon>
        <taxon>Fungi</taxon>
        <taxon>Dikarya</taxon>
        <taxon>Ascomycota</taxon>
        <taxon>Pezizomycotina</taxon>
        <taxon>Leotiomycetes</taxon>
        <taxon>Helotiales</taxon>
        <taxon>Sclerotiniaceae</taxon>
        <taxon>Botrytis</taxon>
    </lineage>
</organism>
<proteinExistence type="predicted"/>
<evidence type="ECO:0000256" key="2">
    <source>
        <dbReference type="SAM" id="MobiDB-lite"/>
    </source>
</evidence>
<name>A0A4Z1EWZ6_9HELO</name>
<dbReference type="InterPro" id="IPR041677">
    <property type="entry name" value="DNA2/NAM7_AAA_11"/>
</dbReference>
<feature type="compositionally biased region" description="Polar residues" evidence="2">
    <location>
        <begin position="1"/>
        <end position="35"/>
    </location>
</feature>
<reference evidence="5 6" key="1">
    <citation type="submission" date="2017-12" db="EMBL/GenBank/DDBJ databases">
        <title>Comparative genomics of Botrytis spp.</title>
        <authorList>
            <person name="Valero-Jimenez C.A."/>
            <person name="Tapia P."/>
            <person name="Veloso J."/>
            <person name="Silva-Moreno E."/>
            <person name="Staats M."/>
            <person name="Valdes J.H."/>
            <person name="Van Kan J.A.L."/>
        </authorList>
    </citation>
    <scope>NUCLEOTIDE SEQUENCE [LARGE SCALE GENOMIC DNA]</scope>
    <source>
        <strain evidence="5 6">Bt9001</strain>
    </source>
</reference>
<evidence type="ECO:0000313" key="5">
    <source>
        <dbReference type="EMBL" id="TGO16666.1"/>
    </source>
</evidence>
<dbReference type="PANTHER" id="PTHR10887">
    <property type="entry name" value="DNA2/NAM7 HELICASE FAMILY"/>
    <property type="match status" value="1"/>
</dbReference>
<dbReference type="InterPro" id="IPR027417">
    <property type="entry name" value="P-loop_NTPase"/>
</dbReference>
<dbReference type="Pfam" id="PF13087">
    <property type="entry name" value="AAA_12"/>
    <property type="match status" value="1"/>
</dbReference>
<dbReference type="Proteomes" id="UP000297777">
    <property type="component" value="Unassembled WGS sequence"/>
</dbReference>
<comment type="caution">
    <text evidence="5">The sequence shown here is derived from an EMBL/GenBank/DDBJ whole genome shotgun (WGS) entry which is preliminary data.</text>
</comment>